<dbReference type="InterPro" id="IPR016166">
    <property type="entry name" value="FAD-bd_PCMH"/>
</dbReference>
<keyword evidence="15 19" id="KW-0131">Cell cycle</keyword>
<evidence type="ECO:0000256" key="9">
    <source>
        <dbReference type="ARBA" id="ARBA00022630"/>
    </source>
</evidence>
<reference evidence="21" key="2">
    <citation type="submission" date="2020-03" db="EMBL/GenBank/DDBJ databases">
        <title>Flavobacteriaceae bacterium strain TP-CH-4, a member of the family Flavobacteriaceae isolated from a deep-sea seamount.</title>
        <authorList>
            <person name="Zhang D.-C."/>
        </authorList>
    </citation>
    <scope>NUCLEOTIDE SEQUENCE</scope>
    <source>
        <strain evidence="21">TP-CH-4</strain>
    </source>
</reference>
<dbReference type="AlphaFoldDB" id="A0A967EFG1"/>
<evidence type="ECO:0000256" key="5">
    <source>
        <dbReference type="ARBA" id="ARBA00012518"/>
    </source>
</evidence>
<feature type="active site" evidence="19">
    <location>
        <position position="161"/>
    </location>
</feature>
<comment type="function">
    <text evidence="2 19">Cell wall formation.</text>
</comment>
<keyword evidence="7 19" id="KW-0963">Cytoplasm</keyword>
<evidence type="ECO:0000256" key="10">
    <source>
        <dbReference type="ARBA" id="ARBA00022827"/>
    </source>
</evidence>
<evidence type="ECO:0000313" key="22">
    <source>
        <dbReference type="Proteomes" id="UP000707206"/>
    </source>
</evidence>
<accession>A0A967EFG1</accession>
<dbReference type="InterPro" id="IPR016167">
    <property type="entry name" value="FAD-bd_PCMH_sub1"/>
</dbReference>
<dbReference type="GO" id="GO:0008360">
    <property type="term" value="P:regulation of cell shape"/>
    <property type="evidence" value="ECO:0007669"/>
    <property type="project" value="UniProtKB-KW"/>
</dbReference>
<proteinExistence type="inferred from homology"/>
<evidence type="ECO:0000256" key="19">
    <source>
        <dbReference type="HAMAP-Rule" id="MF_00037"/>
    </source>
</evidence>
<comment type="pathway">
    <text evidence="4 19">Cell wall biogenesis; peptidoglycan biosynthesis.</text>
</comment>
<evidence type="ECO:0000256" key="7">
    <source>
        <dbReference type="ARBA" id="ARBA00022490"/>
    </source>
</evidence>
<dbReference type="Gene3D" id="3.30.43.10">
    <property type="entry name" value="Uridine Diphospho-n-acetylenolpyruvylglucosamine Reductase, domain 2"/>
    <property type="match status" value="1"/>
</dbReference>
<feature type="active site" evidence="19">
    <location>
        <position position="282"/>
    </location>
</feature>
<gene>
    <name evidence="19 21" type="primary">murB</name>
    <name evidence="21" type="ORF">FK220_018665</name>
</gene>
<keyword evidence="14 19" id="KW-0560">Oxidoreductase</keyword>
<dbReference type="PANTHER" id="PTHR21071">
    <property type="entry name" value="UDP-N-ACETYLENOLPYRUVOYLGLUCOSAMINE REDUCTASE"/>
    <property type="match status" value="1"/>
</dbReference>
<dbReference type="InterPro" id="IPR016169">
    <property type="entry name" value="FAD-bd_PCMH_sub2"/>
</dbReference>
<keyword evidence="9 19" id="KW-0285">Flavoprotein</keyword>
<dbReference type="InterPro" id="IPR011601">
    <property type="entry name" value="MurB_C"/>
</dbReference>
<dbReference type="Gene3D" id="3.90.78.10">
    <property type="entry name" value="UDP-N-acetylenolpyruvoylglucosamine reductase, C-terminal domain"/>
    <property type="match status" value="1"/>
</dbReference>
<evidence type="ECO:0000256" key="18">
    <source>
        <dbReference type="ARBA" id="ARBA00048914"/>
    </source>
</evidence>
<feature type="active site" description="Proton donor" evidence="19">
    <location>
        <position position="212"/>
    </location>
</feature>
<dbReference type="SUPFAM" id="SSF56194">
    <property type="entry name" value="Uridine diphospho-N-Acetylenolpyruvylglucosamine reductase, MurB, C-terminal domain"/>
    <property type="match status" value="1"/>
</dbReference>
<comment type="similarity">
    <text evidence="19">Belongs to the MurB family.</text>
</comment>
<name>A0A967EFG1_9FLAO</name>
<evidence type="ECO:0000256" key="2">
    <source>
        <dbReference type="ARBA" id="ARBA00003921"/>
    </source>
</evidence>
<dbReference type="HAMAP" id="MF_00037">
    <property type="entry name" value="MurB"/>
    <property type="match status" value="1"/>
</dbReference>
<evidence type="ECO:0000256" key="16">
    <source>
        <dbReference type="ARBA" id="ARBA00023316"/>
    </source>
</evidence>
<dbReference type="InterPro" id="IPR036318">
    <property type="entry name" value="FAD-bd_PCMH-like_sf"/>
</dbReference>
<keyword evidence="11 19" id="KW-0521">NADP</keyword>
<comment type="catalytic activity">
    <reaction evidence="18 19">
        <text>UDP-N-acetyl-alpha-D-muramate + NADP(+) = UDP-N-acetyl-3-O-(1-carboxyvinyl)-alpha-D-glucosamine + NADPH + H(+)</text>
        <dbReference type="Rhea" id="RHEA:12248"/>
        <dbReference type="ChEBI" id="CHEBI:15378"/>
        <dbReference type="ChEBI" id="CHEBI:57783"/>
        <dbReference type="ChEBI" id="CHEBI:58349"/>
        <dbReference type="ChEBI" id="CHEBI:68483"/>
        <dbReference type="ChEBI" id="CHEBI:70757"/>
        <dbReference type="EC" id="1.3.1.98"/>
    </reaction>
</comment>
<evidence type="ECO:0000256" key="12">
    <source>
        <dbReference type="ARBA" id="ARBA00022960"/>
    </source>
</evidence>
<dbReference type="Proteomes" id="UP000707206">
    <property type="component" value="Unassembled WGS sequence"/>
</dbReference>
<dbReference type="GO" id="GO:0071555">
    <property type="term" value="P:cell wall organization"/>
    <property type="evidence" value="ECO:0007669"/>
    <property type="project" value="UniProtKB-KW"/>
</dbReference>
<evidence type="ECO:0000259" key="20">
    <source>
        <dbReference type="PROSITE" id="PS51387"/>
    </source>
</evidence>
<feature type="domain" description="FAD-binding PCMH-type" evidence="20">
    <location>
        <begin position="17"/>
        <end position="183"/>
    </location>
</feature>
<dbReference type="Pfam" id="PF02873">
    <property type="entry name" value="MurB_C"/>
    <property type="match status" value="1"/>
</dbReference>
<dbReference type="GO" id="GO:0071949">
    <property type="term" value="F:FAD binding"/>
    <property type="evidence" value="ECO:0007669"/>
    <property type="project" value="InterPro"/>
</dbReference>
<dbReference type="InterPro" id="IPR036635">
    <property type="entry name" value="MurB_C_sf"/>
</dbReference>
<sequence length="286" mass="32423">MKVFSNFDLTHYNSYKIKSACKKAYFPESEADIISIYKTEKNTKKIILGGGYNIIFSQSYYHETFIIFGDSYANIHKHGDNRIEAEAGINMKALSEYAYNQGLTGLEIFYDIPSSLGGAIVMNAGASGEEIKDVLISVRYLDLATLRVKEISCQEIEFDYRNSFFQRNINTVILRVLLELKHEKPELIREKMEGIKKARWEKQPKEYPNAGSVFKRPKGYYVGTMIENLGLKGLTIGGAQVSTKHAGFIVNINDASGQNILDLITIIKKKVFQEYGVSLEVEQRII</sequence>
<dbReference type="NCBIfam" id="TIGR00179">
    <property type="entry name" value="murB"/>
    <property type="match status" value="1"/>
</dbReference>
<evidence type="ECO:0000256" key="4">
    <source>
        <dbReference type="ARBA" id="ARBA00004752"/>
    </source>
</evidence>
<evidence type="ECO:0000256" key="11">
    <source>
        <dbReference type="ARBA" id="ARBA00022857"/>
    </source>
</evidence>
<evidence type="ECO:0000256" key="15">
    <source>
        <dbReference type="ARBA" id="ARBA00023306"/>
    </source>
</evidence>
<evidence type="ECO:0000313" key="21">
    <source>
        <dbReference type="EMBL" id="NHF61383.1"/>
    </source>
</evidence>
<evidence type="ECO:0000256" key="1">
    <source>
        <dbReference type="ARBA" id="ARBA00001974"/>
    </source>
</evidence>
<protein>
    <recommendedName>
        <fullName evidence="6 19">UDP-N-acetylenolpyruvoylglucosamine reductase</fullName>
        <ecNumber evidence="5 19">1.3.1.98</ecNumber>
    </recommendedName>
    <alternativeName>
        <fullName evidence="17 19">UDP-N-acetylmuramate dehydrogenase</fullName>
    </alternativeName>
</protein>
<dbReference type="SUPFAM" id="SSF56176">
    <property type="entry name" value="FAD-binding/transporter-associated domain-like"/>
    <property type="match status" value="1"/>
</dbReference>
<dbReference type="GO" id="GO:0005829">
    <property type="term" value="C:cytosol"/>
    <property type="evidence" value="ECO:0007669"/>
    <property type="project" value="TreeGrafter"/>
</dbReference>
<dbReference type="InterPro" id="IPR003170">
    <property type="entry name" value="MurB"/>
</dbReference>
<comment type="caution">
    <text evidence="21">The sequence shown here is derived from an EMBL/GenBank/DDBJ whole genome shotgun (WGS) entry which is preliminary data.</text>
</comment>
<keyword evidence="22" id="KW-1185">Reference proteome</keyword>
<keyword evidence="12 19" id="KW-0133">Cell shape</keyword>
<evidence type="ECO:0000256" key="6">
    <source>
        <dbReference type="ARBA" id="ARBA00015188"/>
    </source>
</evidence>
<dbReference type="EMBL" id="VIKU02000008">
    <property type="protein sequence ID" value="NHF61383.1"/>
    <property type="molecule type" value="Genomic_DNA"/>
</dbReference>
<dbReference type="Gene3D" id="3.30.465.10">
    <property type="match status" value="1"/>
</dbReference>
<keyword evidence="13 19" id="KW-0573">Peptidoglycan synthesis</keyword>
<dbReference type="PROSITE" id="PS51387">
    <property type="entry name" value="FAD_PCMH"/>
    <property type="match status" value="1"/>
</dbReference>
<comment type="cofactor">
    <cofactor evidence="1 19">
        <name>FAD</name>
        <dbReference type="ChEBI" id="CHEBI:57692"/>
    </cofactor>
</comment>
<keyword evidence="16 19" id="KW-0961">Cell wall biogenesis/degradation</keyword>
<evidence type="ECO:0000256" key="14">
    <source>
        <dbReference type="ARBA" id="ARBA00023002"/>
    </source>
</evidence>
<evidence type="ECO:0000256" key="17">
    <source>
        <dbReference type="ARBA" id="ARBA00031026"/>
    </source>
</evidence>
<reference evidence="21" key="1">
    <citation type="submission" date="2019-07" db="EMBL/GenBank/DDBJ databases">
        <authorList>
            <person name="De-Chao Zhang Q."/>
        </authorList>
    </citation>
    <scope>NUCLEOTIDE SEQUENCE</scope>
    <source>
        <strain evidence="21">TP-CH-4</strain>
    </source>
</reference>
<dbReference type="GO" id="GO:0009252">
    <property type="term" value="P:peptidoglycan biosynthetic process"/>
    <property type="evidence" value="ECO:0007669"/>
    <property type="project" value="UniProtKB-UniRule"/>
</dbReference>
<dbReference type="InterPro" id="IPR006094">
    <property type="entry name" value="Oxid_FAD_bind_N"/>
</dbReference>
<dbReference type="GO" id="GO:0051301">
    <property type="term" value="P:cell division"/>
    <property type="evidence" value="ECO:0007669"/>
    <property type="project" value="UniProtKB-KW"/>
</dbReference>
<organism evidence="21 22">
    <name type="scientific">Pelagihabitans pacificus</name>
    <dbReference type="NCBI Taxonomy" id="2696054"/>
    <lineage>
        <taxon>Bacteria</taxon>
        <taxon>Pseudomonadati</taxon>
        <taxon>Bacteroidota</taxon>
        <taxon>Flavobacteriia</taxon>
        <taxon>Flavobacteriales</taxon>
        <taxon>Flavobacteriaceae</taxon>
        <taxon>Pelagihabitans</taxon>
    </lineage>
</organism>
<keyword evidence="10 19" id="KW-0274">FAD</keyword>
<dbReference type="Pfam" id="PF01565">
    <property type="entry name" value="FAD_binding_4"/>
    <property type="match status" value="1"/>
</dbReference>
<dbReference type="RefSeq" id="WP_152575886.1">
    <property type="nucleotide sequence ID" value="NZ_VIKU02000008.1"/>
</dbReference>
<dbReference type="GO" id="GO:0008762">
    <property type="term" value="F:UDP-N-acetylmuramate dehydrogenase activity"/>
    <property type="evidence" value="ECO:0007669"/>
    <property type="project" value="UniProtKB-UniRule"/>
</dbReference>
<comment type="subcellular location">
    <subcellularLocation>
        <location evidence="3 19">Cytoplasm</location>
    </subcellularLocation>
</comment>
<keyword evidence="8 19" id="KW-0132">Cell division</keyword>
<dbReference type="PANTHER" id="PTHR21071:SF4">
    <property type="entry name" value="UDP-N-ACETYLENOLPYRUVOYLGLUCOSAMINE REDUCTASE"/>
    <property type="match status" value="1"/>
</dbReference>
<evidence type="ECO:0000256" key="13">
    <source>
        <dbReference type="ARBA" id="ARBA00022984"/>
    </source>
</evidence>
<evidence type="ECO:0000256" key="3">
    <source>
        <dbReference type="ARBA" id="ARBA00004496"/>
    </source>
</evidence>
<dbReference type="EC" id="1.3.1.98" evidence="5 19"/>
<evidence type="ECO:0000256" key="8">
    <source>
        <dbReference type="ARBA" id="ARBA00022618"/>
    </source>
</evidence>